<evidence type="ECO:0000313" key="3">
    <source>
        <dbReference type="Proteomes" id="UP001232148"/>
    </source>
</evidence>
<organism evidence="2 3">
    <name type="scientific">Colletotrichum zoysiae</name>
    <dbReference type="NCBI Taxonomy" id="1216348"/>
    <lineage>
        <taxon>Eukaryota</taxon>
        <taxon>Fungi</taxon>
        <taxon>Dikarya</taxon>
        <taxon>Ascomycota</taxon>
        <taxon>Pezizomycotina</taxon>
        <taxon>Sordariomycetes</taxon>
        <taxon>Hypocreomycetidae</taxon>
        <taxon>Glomerellales</taxon>
        <taxon>Glomerellaceae</taxon>
        <taxon>Colletotrichum</taxon>
        <taxon>Colletotrichum graminicola species complex</taxon>
    </lineage>
</organism>
<dbReference type="AlphaFoldDB" id="A0AAD9HGE5"/>
<dbReference type="EMBL" id="MU842878">
    <property type="protein sequence ID" value="KAK2028403.1"/>
    <property type="molecule type" value="Genomic_DNA"/>
</dbReference>
<feature type="transmembrane region" description="Helical" evidence="1">
    <location>
        <begin position="107"/>
        <end position="126"/>
    </location>
</feature>
<keyword evidence="1" id="KW-1133">Transmembrane helix</keyword>
<keyword evidence="1" id="KW-0472">Membrane</keyword>
<gene>
    <name evidence="2" type="ORF">LX32DRAFT_401333</name>
</gene>
<reference evidence="2" key="1">
    <citation type="submission" date="2021-06" db="EMBL/GenBank/DDBJ databases">
        <title>Comparative genomics, transcriptomics and evolutionary studies reveal genomic signatures of adaptation to plant cell wall in hemibiotrophic fungi.</title>
        <authorList>
            <consortium name="DOE Joint Genome Institute"/>
            <person name="Baroncelli R."/>
            <person name="Diaz J.F."/>
            <person name="Benocci T."/>
            <person name="Peng M."/>
            <person name="Battaglia E."/>
            <person name="Haridas S."/>
            <person name="Andreopoulos W."/>
            <person name="Labutti K."/>
            <person name="Pangilinan J."/>
            <person name="Floch G.L."/>
            <person name="Makela M.R."/>
            <person name="Henrissat B."/>
            <person name="Grigoriev I.V."/>
            <person name="Crouch J.A."/>
            <person name="De Vries R.P."/>
            <person name="Sukno S.A."/>
            <person name="Thon M.R."/>
        </authorList>
    </citation>
    <scope>NUCLEOTIDE SEQUENCE</scope>
    <source>
        <strain evidence="2">MAFF235873</strain>
    </source>
</reference>
<keyword evidence="3" id="KW-1185">Reference proteome</keyword>
<proteinExistence type="predicted"/>
<keyword evidence="1" id="KW-0812">Transmembrane</keyword>
<protein>
    <submittedName>
        <fullName evidence="2">Uncharacterized protein</fullName>
    </submittedName>
</protein>
<feature type="transmembrane region" description="Helical" evidence="1">
    <location>
        <begin position="6"/>
        <end position="28"/>
    </location>
</feature>
<evidence type="ECO:0000256" key="1">
    <source>
        <dbReference type="SAM" id="Phobius"/>
    </source>
</evidence>
<accession>A0AAD9HGE5</accession>
<evidence type="ECO:0000313" key="2">
    <source>
        <dbReference type="EMBL" id="KAK2028403.1"/>
    </source>
</evidence>
<sequence>MSCCILFSFFFFPFVFSPLLLFFPFVFLNLPPRRFARLYFLHLRHVYAAEKNDSPYAWRNPKTGQEFLTRGGSRVRQSFCWRGLTLNYLFFPSIPLCDFLLMRHAPVSPFLFFSFFFFSPILIISYTY</sequence>
<comment type="caution">
    <text evidence="2">The sequence shown here is derived from an EMBL/GenBank/DDBJ whole genome shotgun (WGS) entry which is preliminary data.</text>
</comment>
<dbReference type="Proteomes" id="UP001232148">
    <property type="component" value="Unassembled WGS sequence"/>
</dbReference>
<name>A0AAD9HGE5_9PEZI</name>